<evidence type="ECO:0000313" key="2">
    <source>
        <dbReference type="Proteomes" id="UP001320460"/>
    </source>
</evidence>
<protein>
    <submittedName>
        <fullName evidence="1">Uncharacterized protein</fullName>
    </submittedName>
</protein>
<reference evidence="1 2" key="1">
    <citation type="submission" date="2021-12" db="EMBL/GenBank/DDBJ databases">
        <title>Complete genome sequence of Phytobacter diazotrophicus TA9734.</title>
        <authorList>
            <person name="Kubota H."/>
            <person name="Nakayama Y."/>
            <person name="Ariyoshi T."/>
        </authorList>
    </citation>
    <scope>NUCLEOTIDE SEQUENCE [LARGE SCALE GENOMIC DNA]</scope>
    <source>
        <strain evidence="1 2">TA9734</strain>
    </source>
</reference>
<dbReference type="Proteomes" id="UP001320460">
    <property type="component" value="Chromosome"/>
</dbReference>
<keyword evidence="2" id="KW-1185">Reference proteome</keyword>
<gene>
    <name evidence="1" type="ORF">PDTA9734_05390</name>
</gene>
<organism evidence="1 2">
    <name type="scientific">Phytobacter diazotrophicus</name>
    <dbReference type="NCBI Taxonomy" id="395631"/>
    <lineage>
        <taxon>Bacteria</taxon>
        <taxon>Pseudomonadati</taxon>
        <taxon>Pseudomonadota</taxon>
        <taxon>Gammaproteobacteria</taxon>
        <taxon>Enterobacterales</taxon>
        <taxon>Enterobacteriaceae</taxon>
        <taxon>Phytobacter</taxon>
    </lineage>
</organism>
<proteinExistence type="predicted"/>
<name>A0ABN6LIQ4_9ENTR</name>
<sequence>MCDFDFLCENIHCVNEMRQKFAHCVKAKGIRKRCDPNRGTSPARNRGKELKLLFEENEDGFVKFFDRKAACRGSENGIVTGNSTQNTFRFAQRVQ</sequence>
<evidence type="ECO:0000313" key="1">
    <source>
        <dbReference type="EMBL" id="BDD49052.1"/>
    </source>
</evidence>
<dbReference type="EMBL" id="AP025334">
    <property type="protein sequence ID" value="BDD49052.1"/>
    <property type="molecule type" value="Genomic_DNA"/>
</dbReference>
<accession>A0ABN6LIQ4</accession>